<name>A0A409VWF3_9AGAR</name>
<feature type="compositionally biased region" description="Basic and acidic residues" evidence="1">
    <location>
        <begin position="26"/>
        <end position="38"/>
    </location>
</feature>
<feature type="compositionally biased region" description="Basic and acidic residues" evidence="1">
    <location>
        <begin position="190"/>
        <end position="199"/>
    </location>
</feature>
<evidence type="ECO:0000313" key="2">
    <source>
        <dbReference type="EMBL" id="PPQ70602.1"/>
    </source>
</evidence>
<evidence type="ECO:0000313" key="3">
    <source>
        <dbReference type="Proteomes" id="UP000284706"/>
    </source>
</evidence>
<gene>
    <name evidence="2" type="ORF">CVT26_013201</name>
</gene>
<dbReference type="Proteomes" id="UP000284706">
    <property type="component" value="Unassembled WGS sequence"/>
</dbReference>
<evidence type="ECO:0000256" key="1">
    <source>
        <dbReference type="SAM" id="MobiDB-lite"/>
    </source>
</evidence>
<accession>A0A409VWF3</accession>
<reference evidence="2 3" key="1">
    <citation type="journal article" date="2018" name="Evol. Lett.">
        <title>Horizontal gene cluster transfer increased hallucinogenic mushroom diversity.</title>
        <authorList>
            <person name="Reynolds H.T."/>
            <person name="Vijayakumar V."/>
            <person name="Gluck-Thaler E."/>
            <person name="Korotkin H.B."/>
            <person name="Matheny P.B."/>
            <person name="Slot J.C."/>
        </authorList>
    </citation>
    <scope>NUCLEOTIDE SEQUENCE [LARGE SCALE GENOMIC DNA]</scope>
    <source>
        <strain evidence="2 3">SRW20</strain>
    </source>
</reference>
<protein>
    <submittedName>
        <fullName evidence="2">Uncharacterized protein</fullName>
    </submittedName>
</protein>
<dbReference type="EMBL" id="NHYE01005535">
    <property type="protein sequence ID" value="PPQ70602.1"/>
    <property type="molecule type" value="Genomic_DNA"/>
</dbReference>
<feature type="compositionally biased region" description="Polar residues" evidence="1">
    <location>
        <begin position="171"/>
        <end position="184"/>
    </location>
</feature>
<dbReference type="InParanoid" id="A0A409VWF3"/>
<proteinExistence type="predicted"/>
<feature type="region of interest" description="Disordered" evidence="1">
    <location>
        <begin position="1"/>
        <end position="43"/>
    </location>
</feature>
<feature type="region of interest" description="Disordered" evidence="1">
    <location>
        <begin position="110"/>
        <end position="231"/>
    </location>
</feature>
<dbReference type="OrthoDB" id="2933743at2759"/>
<comment type="caution">
    <text evidence="2">The sequence shown here is derived from an EMBL/GenBank/DDBJ whole genome shotgun (WGS) entry which is preliminary data.</text>
</comment>
<dbReference type="AlphaFoldDB" id="A0A409VWF3"/>
<keyword evidence="3" id="KW-1185">Reference proteome</keyword>
<organism evidence="2 3">
    <name type="scientific">Gymnopilus dilepis</name>
    <dbReference type="NCBI Taxonomy" id="231916"/>
    <lineage>
        <taxon>Eukaryota</taxon>
        <taxon>Fungi</taxon>
        <taxon>Dikarya</taxon>
        <taxon>Basidiomycota</taxon>
        <taxon>Agaricomycotina</taxon>
        <taxon>Agaricomycetes</taxon>
        <taxon>Agaricomycetidae</taxon>
        <taxon>Agaricales</taxon>
        <taxon>Agaricineae</taxon>
        <taxon>Hymenogastraceae</taxon>
        <taxon>Gymnopilus</taxon>
    </lineage>
</organism>
<sequence>MAPKDIVNLSMQKSSSLEGPGLFATSHEREKPPLKSEDTPTDEEGYTLMAYGEISLSNIDFLPLSVPPGAETPEKTYTWDEKKKKFSDRASVRKREPSFEALFETLKHVRSEEARKAAPDATSGGLPSSSIPTKGPHDQHKQLIDASEAEIAEQGSHGVVQNRELIRGSDGQKQCGNVNGQSNPGVVMNKDPKQNEVRSKGRLPKQPPIPRWDDDNVAGSQGRESGLGLVL</sequence>